<proteinExistence type="inferred from homology"/>
<evidence type="ECO:0000256" key="2">
    <source>
        <dbReference type="ARBA" id="ARBA00022857"/>
    </source>
</evidence>
<dbReference type="PANTHER" id="PTHR24320">
    <property type="entry name" value="RETINOL DEHYDROGENASE"/>
    <property type="match status" value="1"/>
</dbReference>
<evidence type="ECO:0008006" key="6">
    <source>
        <dbReference type="Google" id="ProtNLM"/>
    </source>
</evidence>
<evidence type="ECO:0000313" key="4">
    <source>
        <dbReference type="EMBL" id="CAF9910497.1"/>
    </source>
</evidence>
<name>A0A8H3EQX5_9LECA</name>
<evidence type="ECO:0000256" key="3">
    <source>
        <dbReference type="ARBA" id="ARBA00023002"/>
    </source>
</evidence>
<dbReference type="GO" id="GO:0016491">
    <property type="term" value="F:oxidoreductase activity"/>
    <property type="evidence" value="ECO:0007669"/>
    <property type="project" value="UniProtKB-KW"/>
</dbReference>
<dbReference type="SUPFAM" id="SSF51735">
    <property type="entry name" value="NAD(P)-binding Rossmann-fold domains"/>
    <property type="match status" value="1"/>
</dbReference>
<evidence type="ECO:0000256" key="1">
    <source>
        <dbReference type="ARBA" id="ARBA00006484"/>
    </source>
</evidence>
<keyword evidence="2" id="KW-0521">NADP</keyword>
<dbReference type="InterPro" id="IPR036291">
    <property type="entry name" value="NAD(P)-bd_dom_sf"/>
</dbReference>
<dbReference type="Proteomes" id="UP000664534">
    <property type="component" value="Unassembled WGS sequence"/>
</dbReference>
<comment type="similarity">
    <text evidence="1">Belongs to the short-chain dehydrogenases/reductases (SDR) family.</text>
</comment>
<dbReference type="Gene3D" id="3.40.50.720">
    <property type="entry name" value="NAD(P)-binding Rossmann-like Domain"/>
    <property type="match status" value="1"/>
</dbReference>
<keyword evidence="3" id="KW-0560">Oxidoreductase</keyword>
<dbReference type="InterPro" id="IPR002347">
    <property type="entry name" value="SDR_fam"/>
</dbReference>
<evidence type="ECO:0000313" key="5">
    <source>
        <dbReference type="Proteomes" id="UP000664534"/>
    </source>
</evidence>
<keyword evidence="5" id="KW-1185">Reference proteome</keyword>
<reference evidence="4" key="1">
    <citation type="submission" date="2021-03" db="EMBL/GenBank/DDBJ databases">
        <authorList>
            <person name="Tagirdzhanova G."/>
        </authorList>
    </citation>
    <scope>NUCLEOTIDE SEQUENCE</scope>
</reference>
<dbReference type="AlphaFoldDB" id="A0A8H3EQX5"/>
<accession>A0A8H3EQX5</accession>
<dbReference type="OrthoDB" id="191139at2759"/>
<comment type="caution">
    <text evidence="4">The sequence shown here is derived from an EMBL/GenBank/DDBJ whole genome shotgun (WGS) entry which is preliminary data.</text>
</comment>
<protein>
    <recommendedName>
        <fullName evidence="6">NAD(P)-binding protein</fullName>
    </recommendedName>
</protein>
<organism evidence="4 5">
    <name type="scientific">Imshaugia aleurites</name>
    <dbReference type="NCBI Taxonomy" id="172621"/>
    <lineage>
        <taxon>Eukaryota</taxon>
        <taxon>Fungi</taxon>
        <taxon>Dikarya</taxon>
        <taxon>Ascomycota</taxon>
        <taxon>Pezizomycotina</taxon>
        <taxon>Lecanoromycetes</taxon>
        <taxon>OSLEUM clade</taxon>
        <taxon>Lecanoromycetidae</taxon>
        <taxon>Lecanorales</taxon>
        <taxon>Lecanorineae</taxon>
        <taxon>Parmeliaceae</taxon>
        <taxon>Imshaugia</taxon>
    </lineage>
</organism>
<sequence length="272" mass="29775">MASRSQDKAEKAIEAISIGISTDTPGELKYLHLDLEDLTTIKASASAFASQESELHVLWNNAGIGAVPASWKTKQGLEAHIGVNCVGPFLFTQLLIPQLQAAAKLAPKDSVRIIWTSSWMTESQAPKGGIDFNVLPQGTKDPRRNYATSKSGNWLLAVEGAKRYCNDGILSLVQNPGNLTSNIWQHVPKATMMFISPLLHKTVYGAYTALWAGLSVEITAENNGGYIIPWGRLQRSSPRKDIVLAMKDEKDGGSAVASRFWDWCDQQTKQYA</sequence>
<dbReference type="EMBL" id="CAJPDT010000007">
    <property type="protein sequence ID" value="CAF9910497.1"/>
    <property type="molecule type" value="Genomic_DNA"/>
</dbReference>
<dbReference type="PANTHER" id="PTHR24320:SF236">
    <property type="entry name" value="SHORT-CHAIN DEHYDROGENASE-RELATED"/>
    <property type="match status" value="1"/>
</dbReference>
<dbReference type="Pfam" id="PF00106">
    <property type="entry name" value="adh_short"/>
    <property type="match status" value="1"/>
</dbReference>
<gene>
    <name evidence="4" type="ORF">IMSHALPRED_009213</name>
</gene>